<feature type="domain" description="CBS" evidence="3">
    <location>
        <begin position="255"/>
        <end position="310"/>
    </location>
</feature>
<dbReference type="AlphaFoldDB" id="A0A098AX78"/>
<dbReference type="OMA" id="IEQMMIY"/>
<dbReference type="InterPro" id="IPR046342">
    <property type="entry name" value="CBS_dom_sf"/>
</dbReference>
<organism evidence="4">
    <name type="scientific">Desulfitobacterium hafniense</name>
    <name type="common">Desulfitobacterium frappieri</name>
    <dbReference type="NCBI Taxonomy" id="49338"/>
    <lineage>
        <taxon>Bacteria</taxon>
        <taxon>Bacillati</taxon>
        <taxon>Bacillota</taxon>
        <taxon>Clostridia</taxon>
        <taxon>Eubacteriales</taxon>
        <taxon>Desulfitobacteriaceae</taxon>
        <taxon>Desulfitobacterium</taxon>
    </lineage>
</organism>
<dbReference type="EMBL" id="LK996017">
    <property type="protein sequence ID" value="CDX01244.1"/>
    <property type="molecule type" value="Genomic_DNA"/>
</dbReference>
<dbReference type="InterPro" id="IPR010766">
    <property type="entry name" value="DRTGG"/>
</dbReference>
<dbReference type="EMBL" id="LOCK01000039">
    <property type="protein sequence ID" value="KTE90630.1"/>
    <property type="molecule type" value="Genomic_DNA"/>
</dbReference>
<dbReference type="Proteomes" id="UP000054623">
    <property type="component" value="Unassembled WGS sequence"/>
</dbReference>
<feature type="domain" description="CBS" evidence="3">
    <location>
        <begin position="196"/>
        <end position="254"/>
    </location>
</feature>
<keyword evidence="4" id="KW-0012">Acyltransferase</keyword>
<proteinExistence type="predicted"/>
<dbReference type="InterPro" id="IPR029069">
    <property type="entry name" value="HotDog_dom_sf"/>
</dbReference>
<dbReference type="OrthoDB" id="1790451at2"/>
<dbReference type="EC" id="2.3.1.8" evidence="4"/>
<dbReference type="Pfam" id="PF00571">
    <property type="entry name" value="CBS"/>
    <property type="match status" value="2"/>
</dbReference>
<evidence type="ECO:0000256" key="2">
    <source>
        <dbReference type="PROSITE-ProRule" id="PRU00703"/>
    </source>
</evidence>
<dbReference type="InterPro" id="IPR000644">
    <property type="entry name" value="CBS_dom"/>
</dbReference>
<dbReference type="Gene3D" id="3.10.580.10">
    <property type="entry name" value="CBS-domain"/>
    <property type="match status" value="1"/>
</dbReference>
<dbReference type="InterPro" id="IPR028979">
    <property type="entry name" value="Ser_kin/Pase_Hpr-like_N_sf"/>
</dbReference>
<reference evidence="5 6" key="2">
    <citation type="submission" date="2015-12" db="EMBL/GenBank/DDBJ databases">
        <title>Draft Genome Sequence of Desulfitobacterium hafniense Strain DH, a Sulfate-reducing Bacterium Isolated from Paddy Soils.</title>
        <authorList>
            <person name="Bao P."/>
            <person name="Zhang X."/>
            <person name="Li G."/>
        </authorList>
    </citation>
    <scope>NUCLEOTIDE SEQUENCE [LARGE SCALE GENOMIC DNA]</scope>
    <source>
        <strain evidence="5 6">DH</strain>
    </source>
</reference>
<evidence type="ECO:0000259" key="3">
    <source>
        <dbReference type="PROSITE" id="PS51371"/>
    </source>
</evidence>
<evidence type="ECO:0000256" key="1">
    <source>
        <dbReference type="ARBA" id="ARBA00023122"/>
    </source>
</evidence>
<accession>A0A098AX78</accession>
<dbReference type="PANTHER" id="PTHR43080">
    <property type="entry name" value="CBS DOMAIN-CONTAINING PROTEIN CBSX3, MITOCHONDRIAL"/>
    <property type="match status" value="1"/>
</dbReference>
<dbReference type="PROSITE" id="PS51371">
    <property type="entry name" value="CBS"/>
    <property type="match status" value="2"/>
</dbReference>
<dbReference type="Gene3D" id="3.40.1390.20">
    <property type="entry name" value="HprK N-terminal domain-like"/>
    <property type="match status" value="1"/>
</dbReference>
<evidence type="ECO:0000313" key="5">
    <source>
        <dbReference type="EMBL" id="KTE90630.1"/>
    </source>
</evidence>
<gene>
    <name evidence="5" type="ORF">AT727_08555</name>
    <name evidence="4" type="ORF">DPCES_1357</name>
</gene>
<dbReference type="SUPFAM" id="SSF46785">
    <property type="entry name" value="Winged helix' DNA-binding domain"/>
    <property type="match status" value="1"/>
</dbReference>
<evidence type="ECO:0000313" key="4">
    <source>
        <dbReference type="EMBL" id="CDX01244.1"/>
    </source>
</evidence>
<protein>
    <submittedName>
        <fullName evidence="4">Bacterial regulatory s, gntR protein</fullName>
        <ecNumber evidence="4">2.3.1.8</ecNumber>
    </submittedName>
    <submittedName>
        <fullName evidence="5">Transcriptional regulator</fullName>
    </submittedName>
</protein>
<dbReference type="Gene3D" id="1.10.10.10">
    <property type="entry name" value="Winged helix-like DNA-binding domain superfamily/Winged helix DNA-binding domain"/>
    <property type="match status" value="1"/>
</dbReference>
<keyword evidence="1 2" id="KW-0129">CBS domain</keyword>
<evidence type="ECO:0000313" key="6">
    <source>
        <dbReference type="Proteomes" id="UP000054623"/>
    </source>
</evidence>
<dbReference type="Gene3D" id="3.10.129.10">
    <property type="entry name" value="Hotdog Thioesterase"/>
    <property type="match status" value="1"/>
</dbReference>
<dbReference type="InterPro" id="IPR051257">
    <property type="entry name" value="Diverse_CBS-Domain"/>
</dbReference>
<dbReference type="PATRIC" id="fig|49338.4.peg.1466"/>
<dbReference type="InterPro" id="IPR036390">
    <property type="entry name" value="WH_DNA-bd_sf"/>
</dbReference>
<dbReference type="RefSeq" id="WP_005814651.1">
    <property type="nucleotide sequence ID" value="NZ_CABKQQ010000051.1"/>
</dbReference>
<sequence>MSQTKHQQILSFIEGLAVGSKVSVRFIAKELDVSEGTAYRAIKEAENKGYVRSIPKVGTIRIEGAKERRIEDLTLREVSQIAEGIVLCGFESLDNSPNKFLIAAMELDAMERYLEDNSLCIVGNRHDAQLLALQKGSPLLITGGFEPQEDIIQLAKANHLAIIQTPYDTFAVTTMINRALYDRLIEKELILVEDIMVKDVNYLTTRATVGDWHELSQQTTHSRFPVVDEENIVVGMITAIDVAGAEMNTSVVEVMNPNPYVVGREDSVTHISRIMLWEGWEIAAVVDQGVLIGIISLQDVLEAYQQIQKQPQFGETVDNLILSGFRYVEDPEYLTIEGEITRFMINEFGSASPGVLVTLMNMAGYIALRKQYRLDAITENFTFYQLQPIPVGTEVRITVKLLLVAKKHCNIEIDVYSNNQLLAKALMTARMGDKKVS</sequence>
<dbReference type="Pfam" id="PF07085">
    <property type="entry name" value="DRTGG"/>
    <property type="match status" value="1"/>
</dbReference>
<dbReference type="PANTHER" id="PTHR43080:SF2">
    <property type="entry name" value="CBS DOMAIN-CONTAINING PROTEIN"/>
    <property type="match status" value="1"/>
</dbReference>
<dbReference type="InterPro" id="IPR036388">
    <property type="entry name" value="WH-like_DNA-bd_sf"/>
</dbReference>
<dbReference type="SUPFAM" id="SSF54631">
    <property type="entry name" value="CBS-domain pair"/>
    <property type="match status" value="1"/>
</dbReference>
<dbReference type="SUPFAM" id="SSF75138">
    <property type="entry name" value="HprK N-terminal domain-like"/>
    <property type="match status" value="1"/>
</dbReference>
<dbReference type="SMART" id="SM00116">
    <property type="entry name" value="CBS"/>
    <property type="match status" value="2"/>
</dbReference>
<dbReference type="SUPFAM" id="SSF54637">
    <property type="entry name" value="Thioesterase/thiol ester dehydrase-isomerase"/>
    <property type="match status" value="1"/>
</dbReference>
<name>A0A098AX78_DESHA</name>
<dbReference type="GO" id="GO:0008959">
    <property type="term" value="F:phosphate acetyltransferase activity"/>
    <property type="evidence" value="ECO:0007669"/>
    <property type="project" value="UniProtKB-EC"/>
</dbReference>
<keyword evidence="4" id="KW-0808">Transferase</keyword>
<reference evidence="4" key="1">
    <citation type="submission" date="2014-07" db="EMBL/GenBank/DDBJ databases">
        <authorList>
            <person name="Hornung V.Bastian."/>
        </authorList>
    </citation>
    <scope>NUCLEOTIDE SEQUENCE</scope>
    <source>
        <strain evidence="4">PCE-S</strain>
    </source>
</reference>
<dbReference type="CDD" id="cd04596">
    <property type="entry name" value="CBS_pair_DRTGG_assoc"/>
    <property type="match status" value="1"/>
</dbReference>